<feature type="transmembrane region" description="Helical" evidence="8">
    <location>
        <begin position="95"/>
        <end position="116"/>
    </location>
</feature>
<dbReference type="SUPFAM" id="SSF56317">
    <property type="entry name" value="Carbon-nitrogen hydrolase"/>
    <property type="match status" value="1"/>
</dbReference>
<keyword evidence="6 8" id="KW-0472">Membrane</keyword>
<protein>
    <recommendedName>
        <fullName evidence="8">Apolipoprotein N-acyltransferase</fullName>
        <shortName evidence="8">ALP N-acyltransferase</shortName>
        <ecNumber evidence="8">2.3.1.269</ecNumber>
    </recommendedName>
</protein>
<dbReference type="PROSITE" id="PS50263">
    <property type="entry name" value="CN_HYDROLASE"/>
    <property type="match status" value="1"/>
</dbReference>
<evidence type="ECO:0000256" key="1">
    <source>
        <dbReference type="ARBA" id="ARBA00004651"/>
    </source>
</evidence>
<dbReference type="PANTHER" id="PTHR38686:SF1">
    <property type="entry name" value="APOLIPOPROTEIN N-ACYLTRANSFERASE"/>
    <property type="match status" value="1"/>
</dbReference>
<keyword evidence="11" id="KW-1185">Reference proteome</keyword>
<dbReference type="RefSeq" id="WP_092148364.1">
    <property type="nucleotide sequence ID" value="NZ_LT629700.1"/>
</dbReference>
<name>A0A1G9MB39_9CORY</name>
<dbReference type="AlphaFoldDB" id="A0A1G9MB39"/>
<keyword evidence="2 8" id="KW-1003">Cell membrane</keyword>
<dbReference type="InterPro" id="IPR004563">
    <property type="entry name" value="Apolipo_AcylTrfase"/>
</dbReference>
<feature type="domain" description="CN hydrolase" evidence="9">
    <location>
        <begin position="224"/>
        <end position="470"/>
    </location>
</feature>
<comment type="similarity">
    <text evidence="8">Belongs to the CN hydrolase family. Apolipoprotein N-acyltransferase subfamily.</text>
</comment>
<dbReference type="Pfam" id="PF00795">
    <property type="entry name" value="CN_hydrolase"/>
    <property type="match status" value="1"/>
</dbReference>
<dbReference type="PANTHER" id="PTHR38686">
    <property type="entry name" value="APOLIPOPROTEIN N-ACYLTRANSFERASE"/>
    <property type="match status" value="1"/>
</dbReference>
<evidence type="ECO:0000256" key="3">
    <source>
        <dbReference type="ARBA" id="ARBA00022679"/>
    </source>
</evidence>
<feature type="transmembrane region" description="Helical" evidence="8">
    <location>
        <begin position="162"/>
        <end position="186"/>
    </location>
</feature>
<evidence type="ECO:0000256" key="8">
    <source>
        <dbReference type="HAMAP-Rule" id="MF_01148"/>
    </source>
</evidence>
<keyword evidence="3 8" id="KW-0808">Transferase</keyword>
<evidence type="ECO:0000256" key="7">
    <source>
        <dbReference type="ARBA" id="ARBA00023315"/>
    </source>
</evidence>
<proteinExistence type="inferred from homology"/>
<comment type="function">
    <text evidence="8">Catalyzes the phospholipid dependent N-acylation of the N-terminal cysteine of apolipoprotein, the last step in lipoprotein maturation.</text>
</comment>
<evidence type="ECO:0000313" key="10">
    <source>
        <dbReference type="EMBL" id="SDL71201.1"/>
    </source>
</evidence>
<accession>A0A1G9MB39</accession>
<feature type="transmembrane region" description="Helical" evidence="8">
    <location>
        <begin position="65"/>
        <end position="83"/>
    </location>
</feature>
<dbReference type="EC" id="2.3.1.269" evidence="8"/>
<dbReference type="InterPro" id="IPR036526">
    <property type="entry name" value="C-N_Hydrolase_sf"/>
</dbReference>
<dbReference type="OrthoDB" id="9804277at2"/>
<dbReference type="Gene3D" id="3.60.110.10">
    <property type="entry name" value="Carbon-nitrogen hydrolase"/>
    <property type="match status" value="1"/>
</dbReference>
<dbReference type="EMBL" id="LT629700">
    <property type="protein sequence ID" value="SDL71201.1"/>
    <property type="molecule type" value="Genomic_DNA"/>
</dbReference>
<reference evidence="11" key="1">
    <citation type="submission" date="2016-10" db="EMBL/GenBank/DDBJ databases">
        <authorList>
            <person name="Varghese N."/>
            <person name="Submissions S."/>
        </authorList>
    </citation>
    <scope>NUCLEOTIDE SEQUENCE [LARGE SCALE GENOMIC DNA]</scope>
    <source>
        <strain evidence="11">DSM 20632</strain>
    </source>
</reference>
<dbReference type="GO" id="GO:0042158">
    <property type="term" value="P:lipoprotein biosynthetic process"/>
    <property type="evidence" value="ECO:0007669"/>
    <property type="project" value="UniProtKB-UniRule"/>
</dbReference>
<dbReference type="CDD" id="cd07571">
    <property type="entry name" value="ALP_N-acyl_transferase"/>
    <property type="match status" value="1"/>
</dbReference>
<evidence type="ECO:0000313" key="11">
    <source>
        <dbReference type="Proteomes" id="UP000199350"/>
    </source>
</evidence>
<dbReference type="Proteomes" id="UP000199350">
    <property type="component" value="Chromosome I"/>
</dbReference>
<keyword evidence="7 8" id="KW-0012">Acyltransferase</keyword>
<evidence type="ECO:0000256" key="6">
    <source>
        <dbReference type="ARBA" id="ARBA00023136"/>
    </source>
</evidence>
<feature type="transmembrane region" description="Helical" evidence="8">
    <location>
        <begin position="483"/>
        <end position="503"/>
    </location>
</feature>
<feature type="transmembrane region" description="Helical" evidence="8">
    <location>
        <begin position="25"/>
        <end position="44"/>
    </location>
</feature>
<evidence type="ECO:0000256" key="4">
    <source>
        <dbReference type="ARBA" id="ARBA00022692"/>
    </source>
</evidence>
<dbReference type="NCBIfam" id="TIGR00546">
    <property type="entry name" value="lnt"/>
    <property type="match status" value="1"/>
</dbReference>
<evidence type="ECO:0000259" key="9">
    <source>
        <dbReference type="PROSITE" id="PS50263"/>
    </source>
</evidence>
<organism evidence="10 11">
    <name type="scientific">Corynebacterium mycetoides</name>
    <dbReference type="NCBI Taxonomy" id="38302"/>
    <lineage>
        <taxon>Bacteria</taxon>
        <taxon>Bacillati</taxon>
        <taxon>Actinomycetota</taxon>
        <taxon>Actinomycetes</taxon>
        <taxon>Mycobacteriales</taxon>
        <taxon>Corynebacteriaceae</taxon>
        <taxon>Corynebacterium</taxon>
    </lineage>
</organism>
<feature type="transmembrane region" description="Helical" evidence="8">
    <location>
        <begin position="193"/>
        <end position="214"/>
    </location>
</feature>
<dbReference type="InterPro" id="IPR003010">
    <property type="entry name" value="C-N_Hydrolase"/>
</dbReference>
<dbReference type="Pfam" id="PF20154">
    <property type="entry name" value="LNT_N"/>
    <property type="match status" value="1"/>
</dbReference>
<keyword evidence="4 8" id="KW-0812">Transmembrane</keyword>
<comment type="subcellular location">
    <subcellularLocation>
        <location evidence="1 8">Cell membrane</location>
        <topology evidence="1 8">Multi-pass membrane protein</topology>
    </subcellularLocation>
</comment>
<dbReference type="UniPathway" id="UPA00666"/>
<sequence length="521" mass="56152">MRAFYRLTLAAASGAAVYYSYEPHGVWWLGVLGIALFFFSLTPWPASWNRVVGAPRGTRLGPSGGFGALLAFTHALFCYLYLLPWIGEFVGPMPYVALAVTLALYAIPTGIFGALAARQRWGFLAFPFIYLAVEWARSSFPFGGFPWVRLAWGQINGPLANLAAWGGPALVTVATVLTSCAVAALVRYRRHAVRFAAPAAVLPLVLGLAAGLGVGTERGVTDQATVSAVQGNVPRMGLDFNAQRRAVLANHVNQTIQLAESGAEPDIVIWPENSSDVNPFTDPQAAALVNAAVQRIDAPVLVGTLTRDEVGDRNTMQVFDPDHGAGDYHHKKYLQPFGEYMPMRDFFRNFSEYVDLAGDFKPGNGDGVVSMRGVNVGIATCYEVAVDEAYRTAVRSGAEILATPTNNATFGFTDMTYQQLAMSRMRAIETDRAVVVAATSGVSAIVHPDGTVSQHTGIFEAAHLTETLPRKDTVTPAVRVGRYLEWAAVAAGIALMLAAWAASRRGYDAKRMKATETPKEN</sequence>
<keyword evidence="10" id="KW-0449">Lipoprotein</keyword>
<gene>
    <name evidence="8" type="primary">lnt</name>
    <name evidence="10" type="ORF">SAMN04488535_0519</name>
</gene>
<comment type="pathway">
    <text evidence="8">Protein modification; lipoprotein biosynthesis (N-acyl transfer).</text>
</comment>
<evidence type="ECO:0000256" key="2">
    <source>
        <dbReference type="ARBA" id="ARBA00022475"/>
    </source>
</evidence>
<dbReference type="STRING" id="38302.SAMN04488535_0519"/>
<keyword evidence="5 8" id="KW-1133">Transmembrane helix</keyword>
<dbReference type="InterPro" id="IPR045378">
    <property type="entry name" value="LNT_N"/>
</dbReference>
<dbReference type="GO" id="GO:0005886">
    <property type="term" value="C:plasma membrane"/>
    <property type="evidence" value="ECO:0007669"/>
    <property type="project" value="UniProtKB-SubCell"/>
</dbReference>
<evidence type="ECO:0000256" key="5">
    <source>
        <dbReference type="ARBA" id="ARBA00022989"/>
    </source>
</evidence>
<feature type="transmembrane region" description="Helical" evidence="8">
    <location>
        <begin position="123"/>
        <end position="142"/>
    </location>
</feature>
<dbReference type="HAMAP" id="MF_01148">
    <property type="entry name" value="Lnt"/>
    <property type="match status" value="1"/>
</dbReference>
<dbReference type="GO" id="GO:0016410">
    <property type="term" value="F:N-acyltransferase activity"/>
    <property type="evidence" value="ECO:0007669"/>
    <property type="project" value="UniProtKB-UniRule"/>
</dbReference>
<comment type="catalytic activity">
    <reaction evidence="8">
        <text>N-terminal S-1,2-diacyl-sn-glyceryl-L-cysteinyl-[lipoprotein] + a glycerophospholipid = N-acyl-S-1,2-diacyl-sn-glyceryl-L-cysteinyl-[lipoprotein] + a 2-acyl-sn-glycero-3-phospholipid + H(+)</text>
        <dbReference type="Rhea" id="RHEA:48228"/>
        <dbReference type="Rhea" id="RHEA-COMP:14681"/>
        <dbReference type="Rhea" id="RHEA-COMP:14684"/>
        <dbReference type="ChEBI" id="CHEBI:15378"/>
        <dbReference type="ChEBI" id="CHEBI:136912"/>
        <dbReference type="ChEBI" id="CHEBI:140656"/>
        <dbReference type="ChEBI" id="CHEBI:140657"/>
        <dbReference type="ChEBI" id="CHEBI:140660"/>
        <dbReference type="EC" id="2.3.1.269"/>
    </reaction>
</comment>